<dbReference type="InterPro" id="IPR011335">
    <property type="entry name" value="Restrct_endonuc-II-like"/>
</dbReference>
<accession>A0ABP7N9N7</accession>
<keyword evidence="2" id="KW-0255">Endonuclease</keyword>
<gene>
    <name evidence="2" type="ORF">GCM10022244_53340</name>
</gene>
<evidence type="ECO:0000259" key="1">
    <source>
        <dbReference type="Pfam" id="PF05685"/>
    </source>
</evidence>
<proteinExistence type="predicted"/>
<dbReference type="InterPro" id="IPR012296">
    <property type="entry name" value="Nuclease_put_TT1808"/>
</dbReference>
<dbReference type="InterPro" id="IPR008538">
    <property type="entry name" value="Uma2"/>
</dbReference>
<reference evidence="3" key="1">
    <citation type="journal article" date="2019" name="Int. J. Syst. Evol. Microbiol.">
        <title>The Global Catalogue of Microorganisms (GCM) 10K type strain sequencing project: providing services to taxonomists for standard genome sequencing and annotation.</title>
        <authorList>
            <consortium name="The Broad Institute Genomics Platform"/>
            <consortium name="The Broad Institute Genome Sequencing Center for Infectious Disease"/>
            <person name="Wu L."/>
            <person name="Ma J."/>
        </authorList>
    </citation>
    <scope>NUCLEOTIDE SEQUENCE [LARGE SCALE GENOMIC DNA]</scope>
    <source>
        <strain evidence="3">JCM 16956</strain>
    </source>
</reference>
<dbReference type="Gene3D" id="3.90.1570.10">
    <property type="entry name" value="tt1808, chain A"/>
    <property type="match status" value="1"/>
</dbReference>
<dbReference type="RefSeq" id="WP_345287243.1">
    <property type="nucleotide sequence ID" value="NZ_BAABAJ010000026.1"/>
</dbReference>
<keyword evidence="3" id="KW-1185">Reference proteome</keyword>
<dbReference type="SUPFAM" id="SSF52980">
    <property type="entry name" value="Restriction endonuclease-like"/>
    <property type="match status" value="1"/>
</dbReference>
<dbReference type="Pfam" id="PF05685">
    <property type="entry name" value="Uma2"/>
    <property type="match status" value="1"/>
</dbReference>
<name>A0ABP7N9N7_9ACTN</name>
<evidence type="ECO:0000313" key="3">
    <source>
        <dbReference type="Proteomes" id="UP001501000"/>
    </source>
</evidence>
<keyword evidence="2" id="KW-0378">Hydrolase</keyword>
<protein>
    <submittedName>
        <fullName evidence="2">Uma2 family endonuclease</fullName>
    </submittedName>
</protein>
<dbReference type="PANTHER" id="PTHR35400:SF3">
    <property type="entry name" value="SLL1072 PROTEIN"/>
    <property type="match status" value="1"/>
</dbReference>
<dbReference type="Proteomes" id="UP001501000">
    <property type="component" value="Unassembled WGS sequence"/>
</dbReference>
<dbReference type="CDD" id="cd06260">
    <property type="entry name" value="DUF820-like"/>
    <property type="match status" value="1"/>
</dbReference>
<sequence length="202" mass="21724">MAMPVPEDVFPGELPDREGASVRETFELFSAAAPKGWRVELIEGEIYVVPPANGEHEEIVSELTGQVRDHDKRLGRYTGIGLTLPGATDPVRVIPDLVIAPRGSFDDRHAWHAPDPVLLVSEVTSAATAGRDRLQKIRAYARAGIPVYLLIDREADEAVVCSEPVGDDYAHKATHKLGTAVPLPAPLGFTLDSAAFRGAAAE</sequence>
<feature type="domain" description="Putative restriction endonuclease" evidence="1">
    <location>
        <begin position="32"/>
        <end position="192"/>
    </location>
</feature>
<keyword evidence="2" id="KW-0540">Nuclease</keyword>
<dbReference type="EMBL" id="BAABAJ010000026">
    <property type="protein sequence ID" value="GAA3938266.1"/>
    <property type="molecule type" value="Genomic_DNA"/>
</dbReference>
<dbReference type="PANTHER" id="PTHR35400">
    <property type="entry name" value="SLR1083 PROTEIN"/>
    <property type="match status" value="1"/>
</dbReference>
<comment type="caution">
    <text evidence="2">The sequence shown here is derived from an EMBL/GenBank/DDBJ whole genome shotgun (WGS) entry which is preliminary data.</text>
</comment>
<evidence type="ECO:0000313" key="2">
    <source>
        <dbReference type="EMBL" id="GAA3938266.1"/>
    </source>
</evidence>
<organism evidence="2 3">
    <name type="scientific">Streptomyces gulbargensis</name>
    <dbReference type="NCBI Taxonomy" id="364901"/>
    <lineage>
        <taxon>Bacteria</taxon>
        <taxon>Bacillati</taxon>
        <taxon>Actinomycetota</taxon>
        <taxon>Actinomycetes</taxon>
        <taxon>Kitasatosporales</taxon>
        <taxon>Streptomycetaceae</taxon>
        <taxon>Streptomyces</taxon>
    </lineage>
</organism>
<dbReference type="GO" id="GO:0004519">
    <property type="term" value="F:endonuclease activity"/>
    <property type="evidence" value="ECO:0007669"/>
    <property type="project" value="UniProtKB-KW"/>
</dbReference>